<keyword evidence="2" id="KW-1185">Reference proteome</keyword>
<dbReference type="eggNOG" id="COG5504">
    <property type="taxonomic scope" value="Bacteria"/>
</dbReference>
<dbReference type="Pfam" id="PF25594">
    <property type="entry name" value="GldB_lipo"/>
    <property type="match status" value="1"/>
</dbReference>
<dbReference type="InterPro" id="IPR019853">
    <property type="entry name" value="GldB-like"/>
</dbReference>
<evidence type="ECO:0000313" key="1">
    <source>
        <dbReference type="EMBL" id="KDN54490.1"/>
    </source>
</evidence>
<name>A0A066WUY9_9FLAO</name>
<gene>
    <name evidence="1" type="ORF">FEM21_24520</name>
</gene>
<reference evidence="1 2" key="1">
    <citation type="submission" date="2014-05" db="EMBL/GenBank/DDBJ databases">
        <title>Genome Sequence of Flavobacterium sp. EM1321.</title>
        <authorList>
            <person name="Shin S.-K."/>
            <person name="Yi H."/>
        </authorList>
    </citation>
    <scope>NUCLEOTIDE SEQUENCE [LARGE SCALE GENOMIC DNA]</scope>
    <source>
        <strain evidence="1 2">EM1321</strain>
    </source>
</reference>
<dbReference type="EMBL" id="JNCA01000022">
    <property type="protein sequence ID" value="KDN54490.1"/>
    <property type="molecule type" value="Genomic_DNA"/>
</dbReference>
<organism evidence="1 2">
    <name type="scientific">Flavobacterium seoulense</name>
    <dbReference type="NCBI Taxonomy" id="1492738"/>
    <lineage>
        <taxon>Bacteria</taxon>
        <taxon>Pseudomonadati</taxon>
        <taxon>Bacteroidota</taxon>
        <taxon>Flavobacteriia</taxon>
        <taxon>Flavobacteriales</taxon>
        <taxon>Flavobacteriaceae</taxon>
        <taxon>Flavobacterium</taxon>
    </lineage>
</organism>
<dbReference type="OrthoDB" id="976022at2"/>
<protein>
    <submittedName>
        <fullName evidence="1">Gliding motility protein GldB</fullName>
    </submittedName>
</protein>
<proteinExistence type="predicted"/>
<accession>A0A066WUY9</accession>
<sequence>MKSGVIFLVLFSFFLSCNTKNNTEKEIEAIPVELKVVRFDKIFFETPPQDLPKIQKEFPFFFPAGNDNAVWLEKMQNPLWRELYAEVQKKFSDFDPYKKELETTFQRIKYYFPRTKMPKVYTVISEMDYNNKVIYADSLLIVSLEMYLGKEHKFYQFPEYLKQNFEPKQLLPDAVESFSKRQMAPDTEKNFLAAMIYSGKQLYLKDMLLSDDYTDEDKIGYTPAQLLWCQENESYMWRYFIEDQLLYNDDPKLIPRFISPAPFSKFYLEIDNESPGKVGAWIGWQIVRSYMKNNEVSLQQLMHTSAKEIFEKSKYKPKK</sequence>
<dbReference type="AlphaFoldDB" id="A0A066WUY9"/>
<dbReference type="NCBIfam" id="TIGR03514">
    <property type="entry name" value="GldB_lipo"/>
    <property type="match status" value="1"/>
</dbReference>
<dbReference type="STRING" id="1492738.FEM21_24520"/>
<dbReference type="PROSITE" id="PS51257">
    <property type="entry name" value="PROKAR_LIPOPROTEIN"/>
    <property type="match status" value="1"/>
</dbReference>
<dbReference type="Proteomes" id="UP000027064">
    <property type="component" value="Unassembled WGS sequence"/>
</dbReference>
<comment type="caution">
    <text evidence="1">The sequence shown here is derived from an EMBL/GenBank/DDBJ whole genome shotgun (WGS) entry which is preliminary data.</text>
</comment>
<evidence type="ECO:0000313" key="2">
    <source>
        <dbReference type="Proteomes" id="UP000027064"/>
    </source>
</evidence>
<dbReference type="RefSeq" id="WP_035660666.1">
    <property type="nucleotide sequence ID" value="NZ_JNCA01000022.1"/>
</dbReference>
<dbReference type="PATRIC" id="fig|1492738.3.peg.2439"/>